<organism evidence="1 2">
    <name type="scientific">Strongyloides venezuelensis</name>
    <name type="common">Threadworm</name>
    <dbReference type="NCBI Taxonomy" id="75913"/>
    <lineage>
        <taxon>Eukaryota</taxon>
        <taxon>Metazoa</taxon>
        <taxon>Ecdysozoa</taxon>
        <taxon>Nematoda</taxon>
        <taxon>Chromadorea</taxon>
        <taxon>Rhabditida</taxon>
        <taxon>Tylenchina</taxon>
        <taxon>Panagrolaimomorpha</taxon>
        <taxon>Strongyloidoidea</taxon>
        <taxon>Strongyloididae</taxon>
        <taxon>Strongyloides</taxon>
    </lineage>
</organism>
<evidence type="ECO:0000313" key="2">
    <source>
        <dbReference type="WBParaSite" id="SVE_0125100.1"/>
    </source>
</evidence>
<protein>
    <submittedName>
        <fullName evidence="2">Uncharacterized protein</fullName>
    </submittedName>
</protein>
<reference evidence="2" key="2">
    <citation type="submission" date="2015-08" db="UniProtKB">
        <authorList>
            <consortium name="WormBaseParasite"/>
        </authorList>
    </citation>
    <scope>IDENTIFICATION</scope>
</reference>
<reference evidence="1" key="1">
    <citation type="submission" date="2014-07" db="EMBL/GenBank/DDBJ databases">
        <authorList>
            <person name="Martin A.A"/>
            <person name="De Silva N."/>
        </authorList>
    </citation>
    <scope>NUCLEOTIDE SEQUENCE</scope>
</reference>
<accession>A0A0K0EXJ7</accession>
<dbReference type="Proteomes" id="UP000035680">
    <property type="component" value="Unassembled WGS sequence"/>
</dbReference>
<dbReference type="AlphaFoldDB" id="A0A0K0EXJ7"/>
<sequence>MPEKTPPLSSTSTGYSRRKVMPSRLYNIKSEAKVNMENNLVCLEMMTYNACSFGKLGLLDITIKKIKKNKYRYLSNHGNKIEEGYSRRRYKFNSNYEKRLWHRKRKNLLKNAFEISFGNFNRTPDFLLSEIIEAVKNLKRGKSVGPDKITNDLLIARNNKLY</sequence>
<dbReference type="WBParaSite" id="SVE_0125100.1">
    <property type="protein sequence ID" value="SVE_0125100.1"/>
    <property type="gene ID" value="SVE_0125100"/>
</dbReference>
<keyword evidence="1" id="KW-1185">Reference proteome</keyword>
<proteinExistence type="predicted"/>
<name>A0A0K0EXJ7_STRVS</name>
<evidence type="ECO:0000313" key="1">
    <source>
        <dbReference type="Proteomes" id="UP000035680"/>
    </source>
</evidence>